<dbReference type="InterPro" id="IPR007863">
    <property type="entry name" value="Peptidase_M16_C"/>
</dbReference>
<evidence type="ECO:0000259" key="2">
    <source>
        <dbReference type="Pfam" id="PF00675"/>
    </source>
</evidence>
<dbReference type="InterPro" id="IPR011249">
    <property type="entry name" value="Metalloenz_LuxS/M16"/>
</dbReference>
<dbReference type="Pfam" id="PF05193">
    <property type="entry name" value="Peptidase_M16_C"/>
    <property type="match status" value="1"/>
</dbReference>
<organism evidence="4 5">
    <name type="scientific">Vitreoscilla stercoraria</name>
    <dbReference type="NCBI Taxonomy" id="61"/>
    <lineage>
        <taxon>Bacteria</taxon>
        <taxon>Pseudomonadati</taxon>
        <taxon>Pseudomonadota</taxon>
        <taxon>Betaproteobacteria</taxon>
        <taxon>Neisseriales</taxon>
        <taxon>Neisseriaceae</taxon>
        <taxon>Vitreoscilla</taxon>
    </lineage>
</organism>
<dbReference type="PANTHER" id="PTHR11851">
    <property type="entry name" value="METALLOPROTEASE"/>
    <property type="match status" value="1"/>
</dbReference>
<dbReference type="InterPro" id="IPR011765">
    <property type="entry name" value="Pept_M16_N"/>
</dbReference>
<accession>A0ABY4EAM9</accession>
<reference evidence="4" key="2">
    <citation type="journal article" date="2022" name="Res Sq">
        <title>Evolution of multicellular longitudinally dividing oral cavity symbionts (Neisseriaceae).</title>
        <authorList>
            <person name="Nyongesa S."/>
            <person name="Weber P."/>
            <person name="Bernet E."/>
            <person name="Pullido F."/>
            <person name="Nieckarz M."/>
            <person name="Delaby M."/>
            <person name="Nieves C."/>
            <person name="Viehboeck T."/>
            <person name="Krause N."/>
            <person name="Rivera-Millot A."/>
            <person name="Nakamura A."/>
            <person name="Vischer N."/>
            <person name="VanNieuwenhze M."/>
            <person name="Brun Y."/>
            <person name="Cava F."/>
            <person name="Bulgheresi S."/>
            <person name="Veyrier F."/>
        </authorList>
    </citation>
    <scope>NUCLEOTIDE SEQUENCE</scope>
    <source>
        <strain evidence="4">SAG 1488-6</strain>
    </source>
</reference>
<protein>
    <submittedName>
        <fullName evidence="4">Insulinase family protein</fullName>
    </submittedName>
</protein>
<proteinExistence type="predicted"/>
<evidence type="ECO:0000313" key="4">
    <source>
        <dbReference type="EMBL" id="UOO92450.1"/>
    </source>
</evidence>
<feature type="signal peptide" evidence="1">
    <location>
        <begin position="1"/>
        <end position="21"/>
    </location>
</feature>
<reference evidence="4" key="1">
    <citation type="submission" date="2021-12" db="EMBL/GenBank/DDBJ databases">
        <authorList>
            <person name="Veyrier F.J."/>
        </authorList>
    </citation>
    <scope>NUCLEOTIDE SEQUENCE</scope>
    <source>
        <strain evidence="4">SAG 1488-6</strain>
    </source>
</reference>
<dbReference type="EMBL" id="CP091512">
    <property type="protein sequence ID" value="UOO92450.1"/>
    <property type="molecule type" value="Genomic_DNA"/>
</dbReference>
<evidence type="ECO:0000259" key="3">
    <source>
        <dbReference type="Pfam" id="PF05193"/>
    </source>
</evidence>
<sequence length="452" mass="50479">MKTIATISILSLAWLSQSAWAQTTTTPSTIAQTNPHQLHIQSWHLKNGAKVLLVERHALPIVDINVAFDAGSRRDDAQKIGVANFAGSLMDMGAGKWNEEDIRRLSSDWAVTVSSFSDTEQAGIRIRSLSQPQTLQDALKLGQTILSRPTYPQTVLTREQDRAVLGWKQNQTDPQFLSSQAMTRLNYPQHPYGYWAQENEASIRAIKRQDLLDFHHRYFRPSTAVVSIVGDINRSQAQKIATELLADLPQQKLKLPNIAAVPLHKGQTTHIHHPASQTHLDLSLPVISRDDVDYFALLIGNYTLGAGGFDSLLMKELRDNRGFTYGAYSHFNPMAQKGTFSIGLSTQAANAPEALKVTKQVLADYIAQGPTEAQLQQAKNNIIGGFPMRFDTNNKLLGWLSTIGFYQLPLDYLDTYPQKVQALTTEQIRDAWQRRLKVEDLNVVTVGQSLKQ</sequence>
<dbReference type="Gene3D" id="3.30.830.10">
    <property type="entry name" value="Metalloenzyme, LuxS/M16 peptidase-like"/>
    <property type="match status" value="2"/>
</dbReference>
<dbReference type="SUPFAM" id="SSF63411">
    <property type="entry name" value="LuxS/MPP-like metallohydrolase"/>
    <property type="match status" value="2"/>
</dbReference>
<dbReference type="PANTHER" id="PTHR11851:SF224">
    <property type="entry name" value="PROCESSING PROTEASE"/>
    <property type="match status" value="1"/>
</dbReference>
<dbReference type="Pfam" id="PF00675">
    <property type="entry name" value="Peptidase_M16"/>
    <property type="match status" value="1"/>
</dbReference>
<evidence type="ECO:0000313" key="5">
    <source>
        <dbReference type="Proteomes" id="UP000832034"/>
    </source>
</evidence>
<feature type="domain" description="Peptidase M16 N-terminal" evidence="2">
    <location>
        <begin position="51"/>
        <end position="161"/>
    </location>
</feature>
<feature type="domain" description="Peptidase M16 C-terminal" evidence="3">
    <location>
        <begin position="206"/>
        <end position="381"/>
    </location>
</feature>
<feature type="chain" id="PRO_5047154247" evidence="1">
    <location>
        <begin position="22"/>
        <end position="452"/>
    </location>
</feature>
<dbReference type="Proteomes" id="UP000832034">
    <property type="component" value="Chromosome"/>
</dbReference>
<gene>
    <name evidence="4" type="ORF">LVJ81_12745</name>
</gene>
<dbReference type="RefSeq" id="WP_019958600.1">
    <property type="nucleotide sequence ID" value="NZ_CP091512.1"/>
</dbReference>
<name>A0ABY4EAM9_VITST</name>
<evidence type="ECO:0000256" key="1">
    <source>
        <dbReference type="SAM" id="SignalP"/>
    </source>
</evidence>
<dbReference type="InterPro" id="IPR050361">
    <property type="entry name" value="MPP/UQCRC_Complex"/>
</dbReference>
<keyword evidence="1" id="KW-0732">Signal</keyword>
<keyword evidence="5" id="KW-1185">Reference proteome</keyword>